<dbReference type="InterPro" id="IPR036388">
    <property type="entry name" value="WH-like_DNA-bd_sf"/>
</dbReference>
<dbReference type="GO" id="GO:0006352">
    <property type="term" value="P:DNA-templated transcription initiation"/>
    <property type="evidence" value="ECO:0007669"/>
    <property type="project" value="InterPro"/>
</dbReference>
<comment type="caution">
    <text evidence="8">The sequence shown here is derived from an EMBL/GenBank/DDBJ whole genome shotgun (WGS) entry which is preliminary data.</text>
</comment>
<keyword evidence="4" id="KW-0238">DNA-binding</keyword>
<dbReference type="RefSeq" id="WP_261961238.1">
    <property type="nucleotide sequence ID" value="NZ_BAAAXA010000001.1"/>
</dbReference>
<gene>
    <name evidence="8" type="ORF">GCM10017581_050010</name>
</gene>
<proteinExistence type="inferred from homology"/>
<dbReference type="SUPFAM" id="SSF46689">
    <property type="entry name" value="Homeodomain-like"/>
    <property type="match status" value="1"/>
</dbReference>
<dbReference type="Pfam" id="PF08281">
    <property type="entry name" value="Sigma70_r4_2"/>
    <property type="match status" value="1"/>
</dbReference>
<dbReference type="SUPFAM" id="SSF88659">
    <property type="entry name" value="Sigma3 and sigma4 domains of RNA polymerase sigma factors"/>
    <property type="match status" value="1"/>
</dbReference>
<dbReference type="PANTHER" id="PTHR43133:SF8">
    <property type="entry name" value="RNA POLYMERASE SIGMA FACTOR HI_1459-RELATED"/>
    <property type="match status" value="1"/>
</dbReference>
<dbReference type="InterPro" id="IPR013324">
    <property type="entry name" value="RNA_pol_sigma_r3/r4-like"/>
</dbReference>
<organism evidence="8 9">
    <name type="scientific">Dactylosporangium matsuzakiense</name>
    <dbReference type="NCBI Taxonomy" id="53360"/>
    <lineage>
        <taxon>Bacteria</taxon>
        <taxon>Bacillati</taxon>
        <taxon>Actinomycetota</taxon>
        <taxon>Actinomycetes</taxon>
        <taxon>Micromonosporales</taxon>
        <taxon>Micromonosporaceae</taxon>
        <taxon>Dactylosporangium</taxon>
    </lineage>
</organism>
<dbReference type="Gene3D" id="1.10.10.10">
    <property type="entry name" value="Winged helix-like DNA-binding domain superfamily/Winged helix DNA-binding domain"/>
    <property type="match status" value="1"/>
</dbReference>
<dbReference type="InterPro" id="IPR039425">
    <property type="entry name" value="RNA_pol_sigma-70-like"/>
</dbReference>
<dbReference type="EMBL" id="BSFP01000031">
    <property type="protein sequence ID" value="GLL03257.1"/>
    <property type="molecule type" value="Genomic_DNA"/>
</dbReference>
<accession>A0A9W6KJI7</accession>
<keyword evidence="9" id="KW-1185">Reference proteome</keyword>
<keyword evidence="2" id="KW-0805">Transcription regulation</keyword>
<evidence type="ECO:0000256" key="3">
    <source>
        <dbReference type="ARBA" id="ARBA00023082"/>
    </source>
</evidence>
<evidence type="ECO:0000313" key="8">
    <source>
        <dbReference type="EMBL" id="GLL03257.1"/>
    </source>
</evidence>
<sequence>MLIVYTVLRLIEGLPDRQRETLYLRHVMGMTPAEIAERFGIAVATAGVHTSRAIQTVRRLWEQDTETEELRRLTVLMAGMAAAADRQPAGPRNAVPSPRASGSGSGVRAGRSRRSTSSERSPIRPAGPLDPANGGGLSVQERAKREALRLRAAGWFAEGVPVAEAAWRLQVSRTAVFDWQQRWRPGW</sequence>
<evidence type="ECO:0000256" key="2">
    <source>
        <dbReference type="ARBA" id="ARBA00023015"/>
    </source>
</evidence>
<dbReference type="Proteomes" id="UP001143480">
    <property type="component" value="Unassembled WGS sequence"/>
</dbReference>
<dbReference type="GO" id="GO:0016987">
    <property type="term" value="F:sigma factor activity"/>
    <property type="evidence" value="ECO:0007669"/>
    <property type="project" value="UniProtKB-KW"/>
</dbReference>
<evidence type="ECO:0000256" key="6">
    <source>
        <dbReference type="SAM" id="MobiDB-lite"/>
    </source>
</evidence>
<dbReference type="GO" id="GO:0003677">
    <property type="term" value="F:DNA binding"/>
    <property type="evidence" value="ECO:0007669"/>
    <property type="project" value="UniProtKB-KW"/>
</dbReference>
<evidence type="ECO:0000259" key="7">
    <source>
        <dbReference type="Pfam" id="PF08281"/>
    </source>
</evidence>
<feature type="compositionally biased region" description="Low complexity" evidence="6">
    <location>
        <begin position="96"/>
        <end position="109"/>
    </location>
</feature>
<dbReference type="PANTHER" id="PTHR43133">
    <property type="entry name" value="RNA POLYMERASE ECF-TYPE SIGMA FACTO"/>
    <property type="match status" value="1"/>
</dbReference>
<name>A0A9W6KJI7_9ACTN</name>
<protein>
    <recommendedName>
        <fullName evidence="7">RNA polymerase sigma factor 70 region 4 type 2 domain-containing protein</fullName>
    </recommendedName>
</protein>
<evidence type="ECO:0000256" key="5">
    <source>
        <dbReference type="ARBA" id="ARBA00023163"/>
    </source>
</evidence>
<keyword evidence="5" id="KW-0804">Transcription</keyword>
<evidence type="ECO:0000313" key="9">
    <source>
        <dbReference type="Proteomes" id="UP001143480"/>
    </source>
</evidence>
<comment type="similarity">
    <text evidence="1">Belongs to the sigma-70 factor family. ECF subfamily.</text>
</comment>
<keyword evidence="3" id="KW-0731">Sigma factor</keyword>
<reference evidence="8" key="1">
    <citation type="journal article" date="2014" name="Int. J. Syst. Evol. Microbiol.">
        <title>Complete genome sequence of Corynebacterium casei LMG S-19264T (=DSM 44701T), isolated from a smear-ripened cheese.</title>
        <authorList>
            <consortium name="US DOE Joint Genome Institute (JGI-PGF)"/>
            <person name="Walter F."/>
            <person name="Albersmeier A."/>
            <person name="Kalinowski J."/>
            <person name="Ruckert C."/>
        </authorList>
    </citation>
    <scope>NUCLEOTIDE SEQUENCE</scope>
    <source>
        <strain evidence="8">VKM Ac-1321</strain>
    </source>
</reference>
<feature type="region of interest" description="Disordered" evidence="6">
    <location>
        <begin position="83"/>
        <end position="137"/>
    </location>
</feature>
<dbReference type="InterPro" id="IPR013249">
    <property type="entry name" value="RNA_pol_sigma70_r4_t2"/>
</dbReference>
<dbReference type="InterPro" id="IPR009057">
    <property type="entry name" value="Homeodomain-like_sf"/>
</dbReference>
<feature type="domain" description="RNA polymerase sigma factor 70 region 4 type 2" evidence="7">
    <location>
        <begin position="7"/>
        <end position="55"/>
    </location>
</feature>
<dbReference type="AlphaFoldDB" id="A0A9W6KJI7"/>
<reference evidence="8" key="2">
    <citation type="submission" date="2023-01" db="EMBL/GenBank/DDBJ databases">
        <authorList>
            <person name="Sun Q."/>
            <person name="Evtushenko L."/>
        </authorList>
    </citation>
    <scope>NUCLEOTIDE SEQUENCE</scope>
    <source>
        <strain evidence="8">VKM Ac-1321</strain>
    </source>
</reference>
<dbReference type="Pfam" id="PF13384">
    <property type="entry name" value="HTH_23"/>
    <property type="match status" value="1"/>
</dbReference>
<evidence type="ECO:0000256" key="1">
    <source>
        <dbReference type="ARBA" id="ARBA00010641"/>
    </source>
</evidence>
<dbReference type="CDD" id="cd06171">
    <property type="entry name" value="Sigma70_r4"/>
    <property type="match status" value="1"/>
</dbReference>
<evidence type="ECO:0000256" key="4">
    <source>
        <dbReference type="ARBA" id="ARBA00023125"/>
    </source>
</evidence>